<accession>A0ABT6UHM8</accession>
<sequence length="153" mass="17726">MSSIYEKEELSGSDVQNEVFQRMEKYNDKSFLECFSIYLGTAQILEFALKKLLEESFDIPESETEKLTLGQSRVKLETVGLRADYTKLLKQVVKDRNHAAHELLANQVLIGNLGVELSERVQFNELKHFIYGLEQAVFLFDYFQHNDAWVVPT</sequence>
<protein>
    <recommendedName>
        <fullName evidence="3">RiboL-PSP-HEPN domain-containing protein</fullName>
    </recommendedName>
</protein>
<dbReference type="RefSeq" id="WP_052183975.1">
    <property type="nucleotide sequence ID" value="NZ_BLRF01000008.1"/>
</dbReference>
<evidence type="ECO:0008006" key="3">
    <source>
        <dbReference type="Google" id="ProtNLM"/>
    </source>
</evidence>
<gene>
    <name evidence="1" type="ORF">ODY93_20520</name>
</gene>
<dbReference type="Proteomes" id="UP001159075">
    <property type="component" value="Unassembled WGS sequence"/>
</dbReference>
<comment type="caution">
    <text evidence="1">The sequence shown here is derived from an EMBL/GenBank/DDBJ whole genome shotgun (WGS) entry which is preliminary data.</text>
</comment>
<keyword evidence="2" id="KW-1185">Reference proteome</keyword>
<organism evidence="1 2">
    <name type="scientific">Shewanella xiamenensis</name>
    <dbReference type="NCBI Taxonomy" id="332186"/>
    <lineage>
        <taxon>Bacteria</taxon>
        <taxon>Pseudomonadati</taxon>
        <taxon>Pseudomonadota</taxon>
        <taxon>Gammaproteobacteria</taxon>
        <taxon>Alteromonadales</taxon>
        <taxon>Shewanellaceae</taxon>
        <taxon>Shewanella</taxon>
    </lineage>
</organism>
<evidence type="ECO:0000313" key="2">
    <source>
        <dbReference type="Proteomes" id="UP001159075"/>
    </source>
</evidence>
<proteinExistence type="predicted"/>
<reference evidence="1 2" key="1">
    <citation type="submission" date="2022-09" db="EMBL/GenBank/DDBJ databases">
        <title>The outer-membrane cytochrome OmcA is essential for infection of Shewanella oneidensis by a zebrafish-associated bacteriophage.</title>
        <authorList>
            <person name="Grenfell A.W."/>
            <person name="Intile P."/>
            <person name="Mcfarlane J."/>
            <person name="Leung D."/>
            <person name="Abdalla K."/>
            <person name="Wold M."/>
            <person name="Kees E."/>
            <person name="Gralnick J."/>
        </authorList>
    </citation>
    <scope>NUCLEOTIDE SEQUENCE [LARGE SCALE GENOMIC DNA]</scope>
    <source>
        <strain evidence="1 2">NF-5</strain>
    </source>
</reference>
<evidence type="ECO:0000313" key="1">
    <source>
        <dbReference type="EMBL" id="MDI5833974.1"/>
    </source>
</evidence>
<dbReference type="EMBL" id="JAOTLW010000031">
    <property type="protein sequence ID" value="MDI5833974.1"/>
    <property type="molecule type" value="Genomic_DNA"/>
</dbReference>
<name>A0ABT6UHM8_9GAMM</name>